<evidence type="ECO:0000259" key="11">
    <source>
        <dbReference type="Pfam" id="PF02784"/>
    </source>
</evidence>
<comment type="caution">
    <text evidence="12">The sequence shown here is derived from an EMBL/GenBank/DDBJ whole genome shotgun (WGS) entry which is preliminary data.</text>
</comment>
<name>A0ABR2K624_9EUKA</name>
<dbReference type="Pfam" id="PF00278">
    <property type="entry name" value="Orn_DAP_Arg_deC"/>
    <property type="match status" value="1"/>
</dbReference>
<evidence type="ECO:0000313" key="12">
    <source>
        <dbReference type="EMBL" id="KAK8885947.1"/>
    </source>
</evidence>
<keyword evidence="13" id="KW-1185">Reference proteome</keyword>
<dbReference type="PROSITE" id="PS00878">
    <property type="entry name" value="ODR_DC_2_1"/>
    <property type="match status" value="1"/>
</dbReference>
<dbReference type="InterPro" id="IPR022643">
    <property type="entry name" value="De-COase2_C"/>
</dbReference>
<dbReference type="EMBL" id="JAPFFF010000007">
    <property type="protein sequence ID" value="KAK8885947.1"/>
    <property type="molecule type" value="Genomic_DNA"/>
</dbReference>
<evidence type="ECO:0000313" key="13">
    <source>
        <dbReference type="Proteomes" id="UP001470230"/>
    </source>
</evidence>
<dbReference type="PRINTS" id="PR01182">
    <property type="entry name" value="ORNDCRBXLASE"/>
</dbReference>
<comment type="catalytic activity">
    <reaction evidence="8">
        <text>L-ornithine + H(+) = putrescine + CO2</text>
        <dbReference type="Rhea" id="RHEA:22964"/>
        <dbReference type="ChEBI" id="CHEBI:15378"/>
        <dbReference type="ChEBI" id="CHEBI:16526"/>
        <dbReference type="ChEBI" id="CHEBI:46911"/>
        <dbReference type="ChEBI" id="CHEBI:326268"/>
        <dbReference type="EC" id="4.1.1.17"/>
    </reaction>
</comment>
<feature type="domain" description="Orn/DAP/Arg decarboxylase 2 C-terminal" evidence="10">
    <location>
        <begin position="276"/>
        <end position="371"/>
    </location>
</feature>
<keyword evidence="4" id="KW-0456">Lyase</keyword>
<accession>A0ABR2K624</accession>
<proteinExistence type="inferred from homology"/>
<dbReference type="Pfam" id="PF02784">
    <property type="entry name" value="Orn_Arg_deC_N"/>
    <property type="match status" value="1"/>
</dbReference>
<evidence type="ECO:0000256" key="6">
    <source>
        <dbReference type="ARBA" id="ARBA00034138"/>
    </source>
</evidence>
<dbReference type="EC" id="4.1.1.17" evidence="6"/>
<dbReference type="CDD" id="cd00622">
    <property type="entry name" value="PLPDE_III_ODC"/>
    <property type="match status" value="1"/>
</dbReference>
<dbReference type="InterPro" id="IPR009006">
    <property type="entry name" value="Ala_racemase/Decarboxylase_C"/>
</dbReference>
<evidence type="ECO:0000256" key="9">
    <source>
        <dbReference type="RuleBase" id="RU003737"/>
    </source>
</evidence>
<evidence type="ECO:0000256" key="1">
    <source>
        <dbReference type="ARBA" id="ARBA00001933"/>
    </source>
</evidence>
<gene>
    <name evidence="12" type="ORF">M9Y10_041406</name>
</gene>
<evidence type="ECO:0000256" key="7">
    <source>
        <dbReference type="ARBA" id="ARBA00046672"/>
    </source>
</evidence>
<dbReference type="InterPro" id="IPR022653">
    <property type="entry name" value="De-COase2_pyr-phos_BS"/>
</dbReference>
<protein>
    <recommendedName>
        <fullName evidence="6">ornithine decarboxylase</fullName>
        <ecNumber evidence="6">4.1.1.17</ecNumber>
    </recommendedName>
</protein>
<comment type="similarity">
    <text evidence="2 9">Belongs to the Orn/Lys/Arg decarboxylase class-II family.</text>
</comment>
<dbReference type="PRINTS" id="PR01179">
    <property type="entry name" value="ODADCRBXLASE"/>
</dbReference>
<organism evidence="12 13">
    <name type="scientific">Tritrichomonas musculus</name>
    <dbReference type="NCBI Taxonomy" id="1915356"/>
    <lineage>
        <taxon>Eukaryota</taxon>
        <taxon>Metamonada</taxon>
        <taxon>Parabasalia</taxon>
        <taxon>Tritrichomonadida</taxon>
        <taxon>Tritrichomonadidae</taxon>
        <taxon>Tritrichomonas</taxon>
    </lineage>
</organism>
<sequence length="404" mass="45988">MAHHIAPKDNLVVVKSIDENVERFQKEIEEDEAFWVGDFDRPRQSLNLWEQHLPDVKPYYAIKCCDEPVLLQFLANQGIGFDCASQDEIERMIKYGADPTKIVFSHPLKSINALRAAKLNGVEKLVYDTEEELRKILKYYPEAEVYLRVKPKFTNAKIQLSNKFGAAPEDVSHLLKITKELKANFIGIAFHVGSLCDDINTFKTALEYASSLKAEAEEFGLNVCFIDIGGGFLPPNEKTNYSFQSIAQAINDAIDQYFPNNDIEFIAEPGRFIGSEFMDLYLPVIGTRDHQNEDGSVSQSIFIPDGMYGSFNALTYDHAEPIFELCAAEEVKEEKKVSTTLWGQTCDSADCIYENMQWPKIKTGDMLTIRRFSAYTYSPSSFFNGFHHHKVFFLNKDEETPNVL</sequence>
<comment type="pathway">
    <text evidence="5">Amine and polyamine biosynthesis; putrescine biosynthesis via L-ornithine pathway; putrescine from L-ornithine: step 1/1.</text>
</comment>
<keyword evidence="3" id="KW-0663">Pyridoxal phosphate</keyword>
<evidence type="ECO:0000256" key="5">
    <source>
        <dbReference type="ARBA" id="ARBA00034115"/>
    </source>
</evidence>
<reference evidence="12 13" key="1">
    <citation type="submission" date="2024-04" db="EMBL/GenBank/DDBJ databases">
        <title>Tritrichomonas musculus Genome.</title>
        <authorList>
            <person name="Alves-Ferreira E."/>
            <person name="Grigg M."/>
            <person name="Lorenzi H."/>
            <person name="Galac M."/>
        </authorList>
    </citation>
    <scope>NUCLEOTIDE SEQUENCE [LARGE SCALE GENOMIC DNA]</scope>
    <source>
        <strain evidence="12 13">EAF2021</strain>
    </source>
</reference>
<evidence type="ECO:0000256" key="8">
    <source>
        <dbReference type="ARBA" id="ARBA00049127"/>
    </source>
</evidence>
<comment type="subunit">
    <text evidence="7">Homodimer. Only the dimer is catalytically active, as the active sites are constructed of residues from both monomers.</text>
</comment>
<feature type="domain" description="Orn/DAP/Arg decarboxylase 2 N-terminal" evidence="11">
    <location>
        <begin position="44"/>
        <end position="273"/>
    </location>
</feature>
<dbReference type="InterPro" id="IPR002433">
    <property type="entry name" value="Orn_de-COase"/>
</dbReference>
<evidence type="ECO:0000256" key="4">
    <source>
        <dbReference type="ARBA" id="ARBA00023239"/>
    </source>
</evidence>
<dbReference type="SUPFAM" id="SSF51419">
    <property type="entry name" value="PLP-binding barrel"/>
    <property type="match status" value="1"/>
</dbReference>
<dbReference type="Gene3D" id="3.20.20.10">
    <property type="entry name" value="Alanine racemase"/>
    <property type="match status" value="1"/>
</dbReference>
<evidence type="ECO:0000259" key="10">
    <source>
        <dbReference type="Pfam" id="PF00278"/>
    </source>
</evidence>
<dbReference type="PANTHER" id="PTHR11482">
    <property type="entry name" value="ARGININE/DIAMINOPIMELATE/ORNITHINE DECARBOXYLASE"/>
    <property type="match status" value="1"/>
</dbReference>
<dbReference type="Gene3D" id="2.40.37.10">
    <property type="entry name" value="Lyase, Ornithine Decarboxylase, Chain A, domain 1"/>
    <property type="match status" value="1"/>
</dbReference>
<dbReference type="PANTHER" id="PTHR11482:SF6">
    <property type="entry name" value="ORNITHINE DECARBOXYLASE 1-RELATED"/>
    <property type="match status" value="1"/>
</dbReference>
<dbReference type="InterPro" id="IPR022644">
    <property type="entry name" value="De-COase2_N"/>
</dbReference>
<dbReference type="InterPro" id="IPR029066">
    <property type="entry name" value="PLP-binding_barrel"/>
</dbReference>
<evidence type="ECO:0000256" key="2">
    <source>
        <dbReference type="ARBA" id="ARBA00008872"/>
    </source>
</evidence>
<dbReference type="Proteomes" id="UP001470230">
    <property type="component" value="Unassembled WGS sequence"/>
</dbReference>
<dbReference type="SUPFAM" id="SSF50621">
    <property type="entry name" value="Alanine racemase C-terminal domain-like"/>
    <property type="match status" value="1"/>
</dbReference>
<comment type="cofactor">
    <cofactor evidence="1">
        <name>pyridoxal 5'-phosphate</name>
        <dbReference type="ChEBI" id="CHEBI:597326"/>
    </cofactor>
</comment>
<dbReference type="InterPro" id="IPR000183">
    <property type="entry name" value="Orn/DAP/Arg_de-COase"/>
</dbReference>
<evidence type="ECO:0000256" key="3">
    <source>
        <dbReference type="ARBA" id="ARBA00022898"/>
    </source>
</evidence>